<protein>
    <recommendedName>
        <fullName evidence="3">Phage tail collar domain-containing protein</fullName>
    </recommendedName>
</protein>
<dbReference type="AlphaFoldDB" id="A0A7W7YR37"/>
<accession>A0A7W7YR37</accession>
<evidence type="ECO:0000313" key="1">
    <source>
        <dbReference type="EMBL" id="MBB5040798.1"/>
    </source>
</evidence>
<gene>
    <name evidence="1" type="ORF">HNQ66_000176</name>
</gene>
<organism evidence="1 2">
    <name type="scientific">Shinella fusca</name>
    <dbReference type="NCBI Taxonomy" id="544480"/>
    <lineage>
        <taxon>Bacteria</taxon>
        <taxon>Pseudomonadati</taxon>
        <taxon>Pseudomonadota</taxon>
        <taxon>Alphaproteobacteria</taxon>
        <taxon>Hyphomicrobiales</taxon>
        <taxon>Rhizobiaceae</taxon>
        <taxon>Shinella</taxon>
    </lineage>
</organism>
<comment type="caution">
    <text evidence="1">The sequence shown here is derived from an EMBL/GenBank/DDBJ whole genome shotgun (WGS) entry which is preliminary data.</text>
</comment>
<sequence>MAKSTFLDFSTTAGDNTDCGGIGILGTNSVSNFDNAFRTLMAILRRDLDNGTVFATKSGAYTAVANDNNAFYEFTATATLTLTAAATLGADWHMMVFANGGDVTIDADGTELINGEETLVVADGDAAYLICTGSGFVAITIPSSSIEARIKFFGAGVALPTEDIGPIWHADYASVMTWQAYSANGATYTGYASVEIGTPRLDGQSTARAGFLKRNGGSFSKTTYAALWNWALHNGCVVSLGSWAAGAFVFADNGDGTFKVPDSRGEFERIWDDGRGVDTGRVFGSAQSDALKTHTHTLNAGRYYGNGSSSNVGWSADPVYLSDFGIVTGNPSTGTSAETRPRNVALLGIIKF</sequence>
<reference evidence="1 2" key="1">
    <citation type="submission" date="2020-08" db="EMBL/GenBank/DDBJ databases">
        <title>Genomic Encyclopedia of Type Strains, Phase IV (KMG-IV): sequencing the most valuable type-strain genomes for metagenomic binning, comparative biology and taxonomic classification.</title>
        <authorList>
            <person name="Goeker M."/>
        </authorList>
    </citation>
    <scope>NUCLEOTIDE SEQUENCE [LARGE SCALE GENOMIC DNA]</scope>
    <source>
        <strain evidence="1 2">DSM 21319</strain>
    </source>
</reference>
<proteinExistence type="predicted"/>
<dbReference type="Proteomes" id="UP000535406">
    <property type="component" value="Unassembled WGS sequence"/>
</dbReference>
<name>A0A7W7YR37_9HYPH</name>
<dbReference type="Gene3D" id="3.90.1340.10">
    <property type="entry name" value="Phage tail collar domain"/>
    <property type="match status" value="1"/>
</dbReference>
<dbReference type="SUPFAM" id="SSF88874">
    <property type="entry name" value="Receptor-binding domain of short tail fibre protein gp12"/>
    <property type="match status" value="1"/>
</dbReference>
<evidence type="ECO:0008006" key="3">
    <source>
        <dbReference type="Google" id="ProtNLM"/>
    </source>
</evidence>
<evidence type="ECO:0000313" key="2">
    <source>
        <dbReference type="Proteomes" id="UP000535406"/>
    </source>
</evidence>
<dbReference type="EMBL" id="JACHIK010000001">
    <property type="protein sequence ID" value="MBB5040798.1"/>
    <property type="molecule type" value="Genomic_DNA"/>
</dbReference>
<dbReference type="InterPro" id="IPR037053">
    <property type="entry name" value="Phage_tail_collar_dom_sf"/>
</dbReference>
<dbReference type="RefSeq" id="WP_184139913.1">
    <property type="nucleotide sequence ID" value="NZ_JACHIK010000001.1"/>
</dbReference>
<keyword evidence="2" id="KW-1185">Reference proteome</keyword>